<evidence type="ECO:0000313" key="10">
    <source>
        <dbReference type="Proteomes" id="UP000185657"/>
    </source>
</evidence>
<keyword evidence="5" id="KW-0460">Magnesium</keyword>
<dbReference type="InterPro" id="IPR000086">
    <property type="entry name" value="NUDIX_hydrolase_dom"/>
</dbReference>
<organism evidence="8 11">
    <name type="scientific">Hydrogenophaga crassostreae</name>
    <dbReference type="NCBI Taxonomy" id="1763535"/>
    <lineage>
        <taxon>Bacteria</taxon>
        <taxon>Pseudomonadati</taxon>
        <taxon>Pseudomonadota</taxon>
        <taxon>Betaproteobacteria</taxon>
        <taxon>Burkholderiales</taxon>
        <taxon>Comamonadaceae</taxon>
        <taxon>Hydrogenophaga</taxon>
    </lineage>
</organism>
<keyword evidence="3" id="KW-0479">Metal-binding</keyword>
<proteinExistence type="predicted"/>
<keyword evidence="6" id="KW-0464">Manganese</keyword>
<evidence type="ECO:0000313" key="11">
    <source>
        <dbReference type="Proteomes" id="UP000185680"/>
    </source>
</evidence>
<dbReference type="OrthoDB" id="9788263at2"/>
<dbReference type="EMBL" id="LVWD01000003">
    <property type="protein sequence ID" value="OAD43783.1"/>
    <property type="molecule type" value="Genomic_DNA"/>
</dbReference>
<evidence type="ECO:0000313" key="8">
    <source>
        <dbReference type="EMBL" id="AOW15779.1"/>
    </source>
</evidence>
<evidence type="ECO:0000256" key="3">
    <source>
        <dbReference type="ARBA" id="ARBA00022723"/>
    </source>
</evidence>
<reference evidence="8 11" key="2">
    <citation type="submission" date="2016-10" db="EMBL/GenBank/DDBJ databases">
        <title>Hydorgenophaga sp. LPB0072 isolated from gastropod.</title>
        <authorList>
            <person name="Kim E."/>
            <person name="Yi H."/>
        </authorList>
    </citation>
    <scope>NUCLEOTIDE SEQUENCE [LARGE SCALE GENOMIC DNA]</scope>
    <source>
        <strain evidence="8 11">LPB0072</strain>
    </source>
</reference>
<evidence type="ECO:0000256" key="2">
    <source>
        <dbReference type="ARBA" id="ARBA00001946"/>
    </source>
</evidence>
<gene>
    <name evidence="8" type="ORF">LPB072_17970</name>
    <name evidence="9" type="ORF">LPB72_03065</name>
</gene>
<dbReference type="InterPro" id="IPR039121">
    <property type="entry name" value="NUDT19"/>
</dbReference>
<comment type="cofactor">
    <cofactor evidence="2">
        <name>Mg(2+)</name>
        <dbReference type="ChEBI" id="CHEBI:18420"/>
    </cofactor>
</comment>
<evidence type="ECO:0000256" key="6">
    <source>
        <dbReference type="ARBA" id="ARBA00023211"/>
    </source>
</evidence>
<accession>A0A162Z5F5</accession>
<dbReference type="PANTHER" id="PTHR12318">
    <property type="entry name" value="TESTOSTERONE-REGULATED PROTEIN RP2"/>
    <property type="match status" value="1"/>
</dbReference>
<dbReference type="Proteomes" id="UP000185680">
    <property type="component" value="Chromosome"/>
</dbReference>
<dbReference type="CDD" id="cd18870">
    <property type="entry name" value="NUDIX_AcylCoAdiphos_Nudt19"/>
    <property type="match status" value="1"/>
</dbReference>
<comment type="cofactor">
    <cofactor evidence="1">
        <name>Mn(2+)</name>
        <dbReference type="ChEBI" id="CHEBI:29035"/>
    </cofactor>
</comment>
<feature type="domain" description="Nudix hydrolase" evidence="7">
    <location>
        <begin position="13"/>
        <end position="218"/>
    </location>
</feature>
<dbReference type="RefSeq" id="WP_066086302.1">
    <property type="nucleotide sequence ID" value="NZ_CP017476.1"/>
</dbReference>
<dbReference type="STRING" id="1763535.LPB072_17970"/>
<dbReference type="Gene3D" id="3.90.79.10">
    <property type="entry name" value="Nucleoside Triphosphate Pyrophosphohydrolase"/>
    <property type="match status" value="1"/>
</dbReference>
<dbReference type="PANTHER" id="PTHR12318:SF0">
    <property type="entry name" value="ACYL-COENZYME A DIPHOSPHATASE NUDT19"/>
    <property type="match status" value="1"/>
</dbReference>
<dbReference type="EMBL" id="CP017476">
    <property type="protein sequence ID" value="AOW15779.1"/>
    <property type="molecule type" value="Genomic_DNA"/>
</dbReference>
<dbReference type="InterPro" id="IPR015797">
    <property type="entry name" value="NUDIX_hydrolase-like_dom_sf"/>
</dbReference>
<sequence>MAFEINSQAVDTPPLPSATVMVVREGDGAQGLEVLMMRRHANSGVLGGAHVFPGGKVDAADQAVGESTWDRSALVCRQALNEPDLDDGLTLGLYAAAIRETFEECGLVLCAPSGVQADAVGAMRASLEQGAHFVEAMQAVGEPWAASALVPWSRWVTPRVPSMMSKRFDTRFFVAVAPAGQLTQHCEREATEAVWLTPQAALERSWNGEINLAPPQIMSLSHLSFLGSVPAVLAWAGNNVPALIEPRPFDVDGERVICYPGDPEHLLPQIAWPGATTRLTYREGRFVAEGGLSALLGV</sequence>
<evidence type="ECO:0000256" key="5">
    <source>
        <dbReference type="ARBA" id="ARBA00022842"/>
    </source>
</evidence>
<dbReference type="SUPFAM" id="SSF55811">
    <property type="entry name" value="Nudix"/>
    <property type="match status" value="1"/>
</dbReference>
<evidence type="ECO:0000259" key="7">
    <source>
        <dbReference type="PROSITE" id="PS51462"/>
    </source>
</evidence>
<dbReference type="GO" id="GO:0046872">
    <property type="term" value="F:metal ion binding"/>
    <property type="evidence" value="ECO:0007669"/>
    <property type="project" value="UniProtKB-KW"/>
</dbReference>
<dbReference type="GO" id="GO:0016818">
    <property type="term" value="F:hydrolase activity, acting on acid anhydrides, in phosphorus-containing anhydrides"/>
    <property type="evidence" value="ECO:0007669"/>
    <property type="project" value="InterPro"/>
</dbReference>
<evidence type="ECO:0000256" key="4">
    <source>
        <dbReference type="ARBA" id="ARBA00022801"/>
    </source>
</evidence>
<reference evidence="9 10" key="1">
    <citation type="submission" date="2016-02" db="EMBL/GenBank/DDBJ databases">
        <title>Draft genome sequence of Hydrogenophaga sp. LPB0072.</title>
        <authorList>
            <person name="Shin S.-K."/>
            <person name="Yi H."/>
        </authorList>
    </citation>
    <scope>NUCLEOTIDE SEQUENCE [LARGE SCALE GENOMIC DNA]</scope>
    <source>
        <strain evidence="9 10">LPB0072</strain>
    </source>
</reference>
<keyword evidence="4" id="KW-0378">Hydrolase</keyword>
<dbReference type="Proteomes" id="UP000185657">
    <property type="component" value="Unassembled WGS sequence"/>
</dbReference>
<dbReference type="AlphaFoldDB" id="A0A162Z5F5"/>
<dbReference type="KEGG" id="hyl:LPB072_17970"/>
<name>A0A162Z5F5_9BURK</name>
<evidence type="ECO:0000256" key="1">
    <source>
        <dbReference type="ARBA" id="ARBA00001936"/>
    </source>
</evidence>
<keyword evidence="10" id="KW-1185">Reference proteome</keyword>
<dbReference type="PROSITE" id="PS51462">
    <property type="entry name" value="NUDIX"/>
    <property type="match status" value="1"/>
</dbReference>
<evidence type="ECO:0000313" key="9">
    <source>
        <dbReference type="EMBL" id="OAD43783.1"/>
    </source>
</evidence>
<protein>
    <recommendedName>
        <fullName evidence="7">Nudix hydrolase domain-containing protein</fullName>
    </recommendedName>
</protein>